<dbReference type="PROSITE" id="PS50811">
    <property type="entry name" value="WRKY"/>
    <property type="match status" value="1"/>
</dbReference>
<evidence type="ECO:0000256" key="6">
    <source>
        <dbReference type="SAM" id="MobiDB-lite"/>
    </source>
</evidence>
<comment type="subcellular location">
    <subcellularLocation>
        <location evidence="1">Nucleus</location>
    </subcellularLocation>
</comment>
<evidence type="ECO:0000256" key="1">
    <source>
        <dbReference type="ARBA" id="ARBA00004123"/>
    </source>
</evidence>
<proteinExistence type="predicted"/>
<dbReference type="AlphaFoldDB" id="A0A3L6FD42"/>
<dbReference type="EMBL" id="NCVQ01000004">
    <property type="protein sequence ID" value="PWZ30833.1"/>
    <property type="molecule type" value="Genomic_DNA"/>
</dbReference>
<accession>A0A3L6FD42</accession>
<reference evidence="8 9" key="1">
    <citation type="journal article" date="2018" name="Nat. Genet.">
        <title>Extensive intraspecific gene order and gene structural variations between Mo17 and other maize genomes.</title>
        <authorList>
            <person name="Sun S."/>
            <person name="Zhou Y."/>
            <person name="Chen J."/>
            <person name="Shi J."/>
            <person name="Zhao H."/>
            <person name="Zhao H."/>
            <person name="Song W."/>
            <person name="Zhang M."/>
            <person name="Cui Y."/>
            <person name="Dong X."/>
            <person name="Liu H."/>
            <person name="Ma X."/>
            <person name="Jiao Y."/>
            <person name="Wang B."/>
            <person name="Wei X."/>
            <person name="Stein J.C."/>
            <person name="Glaubitz J.C."/>
            <person name="Lu F."/>
            <person name="Yu G."/>
            <person name="Liang C."/>
            <person name="Fengler K."/>
            <person name="Li B."/>
            <person name="Rafalski A."/>
            <person name="Schnable P.S."/>
            <person name="Ware D.H."/>
            <person name="Buckler E.S."/>
            <person name="Lai J."/>
        </authorList>
    </citation>
    <scope>NUCLEOTIDE SEQUENCE [LARGE SCALE GENOMIC DNA]</scope>
    <source>
        <strain evidence="9">cv. Missouri 17</strain>
        <tissue evidence="8">Seedling</tissue>
    </source>
</reference>
<dbReference type="ExpressionAtlas" id="A0A3L6FD42">
    <property type="expression patterns" value="baseline and differential"/>
</dbReference>
<dbReference type="PANTHER" id="PTHR31221:SF326">
    <property type="entry name" value="WRKY TRANSCRIPTION FACTOR 50-RELATED"/>
    <property type="match status" value="1"/>
</dbReference>
<name>A0A3L6FD42_MAIZE</name>
<keyword evidence="2" id="KW-0805">Transcription regulation</keyword>
<organism evidence="8 9">
    <name type="scientific">Zea mays</name>
    <name type="common">Maize</name>
    <dbReference type="NCBI Taxonomy" id="4577"/>
    <lineage>
        <taxon>Eukaryota</taxon>
        <taxon>Viridiplantae</taxon>
        <taxon>Streptophyta</taxon>
        <taxon>Embryophyta</taxon>
        <taxon>Tracheophyta</taxon>
        <taxon>Spermatophyta</taxon>
        <taxon>Magnoliopsida</taxon>
        <taxon>Liliopsida</taxon>
        <taxon>Poales</taxon>
        <taxon>Poaceae</taxon>
        <taxon>PACMAD clade</taxon>
        <taxon>Panicoideae</taxon>
        <taxon>Andropogonodae</taxon>
        <taxon>Andropogoneae</taxon>
        <taxon>Tripsacinae</taxon>
        <taxon>Zea</taxon>
    </lineage>
</organism>
<comment type="caution">
    <text evidence="8">The sequence shown here is derived from an EMBL/GenBank/DDBJ whole genome shotgun (WGS) entry which is preliminary data.</text>
</comment>
<keyword evidence="4" id="KW-0804">Transcription</keyword>
<dbReference type="Proteomes" id="UP000251960">
    <property type="component" value="Chromosome 3"/>
</dbReference>
<evidence type="ECO:0000313" key="8">
    <source>
        <dbReference type="EMBL" id="PWZ30833.1"/>
    </source>
</evidence>
<dbReference type="InterPro" id="IPR044810">
    <property type="entry name" value="WRKY_plant"/>
</dbReference>
<evidence type="ECO:0000256" key="3">
    <source>
        <dbReference type="ARBA" id="ARBA00023125"/>
    </source>
</evidence>
<dbReference type="Gene3D" id="2.20.25.80">
    <property type="entry name" value="WRKY domain"/>
    <property type="match status" value="1"/>
</dbReference>
<dbReference type="SUPFAM" id="SSF118290">
    <property type="entry name" value="WRKY DNA-binding domain"/>
    <property type="match status" value="1"/>
</dbReference>
<keyword evidence="5" id="KW-0539">Nucleus</keyword>
<evidence type="ECO:0000256" key="2">
    <source>
        <dbReference type="ARBA" id="ARBA00023015"/>
    </source>
</evidence>
<protein>
    <submittedName>
        <fullName evidence="8">Putative WRKY transcription factor 50</fullName>
    </submittedName>
</protein>
<evidence type="ECO:0000256" key="5">
    <source>
        <dbReference type="ARBA" id="ARBA00023242"/>
    </source>
</evidence>
<keyword evidence="3" id="KW-0238">DNA-binding</keyword>
<gene>
    <name evidence="8" type="primary">WRKY50_1</name>
    <name evidence="8" type="ORF">Zm00014a_029908</name>
</gene>
<dbReference type="InterPro" id="IPR003657">
    <property type="entry name" value="WRKY_dom"/>
</dbReference>
<dbReference type="Pfam" id="PF03106">
    <property type="entry name" value="WRKY"/>
    <property type="match status" value="1"/>
</dbReference>
<dbReference type="InterPro" id="IPR036576">
    <property type="entry name" value="WRKY_dom_sf"/>
</dbReference>
<feature type="domain" description="WRKY" evidence="7">
    <location>
        <begin position="138"/>
        <end position="203"/>
    </location>
</feature>
<feature type="compositionally biased region" description="Low complexity" evidence="6">
    <location>
        <begin position="221"/>
        <end position="241"/>
    </location>
</feature>
<feature type="compositionally biased region" description="Pro residues" evidence="6">
    <location>
        <begin position="27"/>
        <end position="44"/>
    </location>
</feature>
<dbReference type="GO" id="GO:0003700">
    <property type="term" value="F:DNA-binding transcription factor activity"/>
    <property type="evidence" value="ECO:0007669"/>
    <property type="project" value="InterPro"/>
</dbReference>
<sequence length="267" mass="27711">MAASLGLAHETSYAAYHPPSAPASSYFPPPPPPPPDLVADLPPPAAATMADDYFQFGFDGQEMVGAPAPACGGYDCSEPVFANSSSDAAVGNGMSLLSYGVDGDGDRRRPMSGPPYGTGGNCGGRPPPSSRIGFRTRSEVDVLDDGFKWRKYGKKAVKSSPNPRNYYRCSAEGCGVKKRVERDSDDPRYVVTTYDGVHNHAAPGPGPGAASYLCQPPPPRGATATATPFSPPRSASAPAPSWSAACDAWEAQLHAAAAAAHSSESSY</sequence>
<evidence type="ECO:0000259" key="7">
    <source>
        <dbReference type="PROSITE" id="PS50811"/>
    </source>
</evidence>
<dbReference type="GO" id="GO:0005634">
    <property type="term" value="C:nucleus"/>
    <property type="evidence" value="ECO:0007669"/>
    <property type="project" value="UniProtKB-SubCell"/>
</dbReference>
<evidence type="ECO:0000256" key="4">
    <source>
        <dbReference type="ARBA" id="ARBA00023163"/>
    </source>
</evidence>
<dbReference type="FunFam" id="2.20.25.80:FF:000003">
    <property type="entry name" value="WRKY transcription factor 57"/>
    <property type="match status" value="1"/>
</dbReference>
<feature type="region of interest" description="Disordered" evidence="6">
    <location>
        <begin position="197"/>
        <end position="241"/>
    </location>
</feature>
<dbReference type="PANTHER" id="PTHR31221">
    <property type="entry name" value="WRKY TRANSCRIPTION FACTOR PROTEIN 1-RELATED"/>
    <property type="match status" value="1"/>
</dbReference>
<feature type="region of interest" description="Disordered" evidence="6">
    <location>
        <begin position="19"/>
        <end position="44"/>
    </location>
</feature>
<evidence type="ECO:0000313" key="9">
    <source>
        <dbReference type="Proteomes" id="UP000251960"/>
    </source>
</evidence>
<dbReference type="GO" id="GO:0043565">
    <property type="term" value="F:sequence-specific DNA binding"/>
    <property type="evidence" value="ECO:0007669"/>
    <property type="project" value="InterPro"/>
</dbReference>
<feature type="region of interest" description="Disordered" evidence="6">
    <location>
        <begin position="102"/>
        <end position="133"/>
    </location>
</feature>
<dbReference type="SMART" id="SM00774">
    <property type="entry name" value="WRKY"/>
    <property type="match status" value="1"/>
</dbReference>